<dbReference type="EMBL" id="GU784915">
    <property type="protein sequence ID" value="ADI46883.1"/>
    <property type="molecule type" value="Genomic_DNA"/>
</dbReference>
<evidence type="ECO:0000313" key="3">
    <source>
        <dbReference type="EMBL" id="EFJ40998.1"/>
    </source>
</evidence>
<accession>D8UH25</accession>
<reference evidence="3 4" key="2">
    <citation type="journal article" date="2010" name="Science">
        <title>Genomic analysis of organismal complexity in the multicellular green alga Volvox carteri.</title>
        <authorList>
            <person name="Prochnik S.E."/>
            <person name="Umen J."/>
            <person name="Nedelcu A.M."/>
            <person name="Hallmann A."/>
            <person name="Miller S.M."/>
            <person name="Nishii I."/>
            <person name="Ferris P."/>
            <person name="Kuo A."/>
            <person name="Mitros T."/>
            <person name="Fritz-Laylin L.K."/>
            <person name="Hellsten U."/>
            <person name="Chapman J."/>
            <person name="Simakov O."/>
            <person name="Rensing S.A."/>
            <person name="Terry A."/>
            <person name="Pangilinan J."/>
            <person name="Kapitonov V."/>
            <person name="Jurka J."/>
            <person name="Salamov A."/>
            <person name="Shapiro H."/>
            <person name="Schmutz J."/>
            <person name="Grimwood J."/>
            <person name="Lindquist E."/>
            <person name="Lucas S."/>
            <person name="Grigoriev I.V."/>
            <person name="Schmitt R."/>
            <person name="Kirk D."/>
            <person name="Rokhsar D.S."/>
        </authorList>
    </citation>
    <scope>NUCLEOTIDE SEQUENCE [LARGE SCALE GENOMIC DNA]</scope>
    <source>
        <strain evidence="3">Eve</strain>
        <strain evidence="4">f. Nagariensis / Eve</strain>
    </source>
</reference>
<dbReference type="Proteomes" id="UP000001058">
    <property type="component" value="Unassembled WGS sequence"/>
</dbReference>
<dbReference type="KEGG" id="vcn:VOLCADRAFT_99126"/>
<dbReference type="EMBL" id="GL378403">
    <property type="protein sequence ID" value="EFJ40998.1"/>
    <property type="molecule type" value="Genomic_DNA"/>
</dbReference>
<gene>
    <name evidence="2" type="primary">MTF2030</name>
    <name evidence="3" type="ORF">VOLCADRAFT_99126</name>
</gene>
<sequence>MANADPGTGPSEPKRKDEKTEYTYGNKKYSPQAYYEKLKELKRRQQATWWTFINVVLVGNAVRLVCVCGKEFSATNPSTVAPKHVRDVHMSRPQPPGQAAHREADLHTAERQGAGWQECADGGGGGVAAAELGGGVRGWSGMEEAAFGSAGRRKGNWTASVIVT</sequence>
<evidence type="ECO:0000256" key="1">
    <source>
        <dbReference type="SAM" id="MobiDB-lite"/>
    </source>
</evidence>
<feature type="compositionally biased region" description="Basic and acidic residues" evidence="1">
    <location>
        <begin position="12"/>
        <end position="21"/>
    </location>
</feature>
<dbReference type="InParanoid" id="D8UH25"/>
<organism evidence="4">
    <name type="scientific">Volvox carteri f. nagariensis</name>
    <dbReference type="NCBI Taxonomy" id="3068"/>
    <lineage>
        <taxon>Eukaryota</taxon>
        <taxon>Viridiplantae</taxon>
        <taxon>Chlorophyta</taxon>
        <taxon>core chlorophytes</taxon>
        <taxon>Chlorophyceae</taxon>
        <taxon>CS clade</taxon>
        <taxon>Chlamydomonadales</taxon>
        <taxon>Volvocaceae</taxon>
        <taxon>Volvox</taxon>
    </lineage>
</organism>
<name>D8UH25_VOLCA</name>
<feature type="region of interest" description="Disordered" evidence="1">
    <location>
        <begin position="1"/>
        <end position="24"/>
    </location>
</feature>
<dbReference type="GeneID" id="9623068"/>
<keyword evidence="4" id="KW-1185">Reference proteome</keyword>
<dbReference type="AlphaFoldDB" id="D8UH25"/>
<evidence type="ECO:0000313" key="2">
    <source>
        <dbReference type="EMBL" id="ADI46883.1"/>
    </source>
</evidence>
<reference evidence="2" key="1">
    <citation type="journal article" date="2010" name="Science">
        <title>Evolution of an expanded sex-determining locus in Volvox.</title>
        <authorList>
            <person name="Ferris P."/>
            <person name="Olson B.J."/>
            <person name="De Hoff P.L."/>
            <person name="Douglass S."/>
            <person name="Casero D."/>
            <person name="Prochnik S."/>
            <person name="Geng S."/>
            <person name="Rai R."/>
            <person name="Grimwood J."/>
            <person name="Schmutz J."/>
            <person name="Nishii I."/>
            <person name="Hamaji T."/>
            <person name="Nozaki H."/>
            <person name="Pellegrini M."/>
            <person name="Umen J.G."/>
        </authorList>
    </citation>
    <scope>NUCLEOTIDE SEQUENCE</scope>
    <source>
        <strain evidence="2">Eve</strain>
    </source>
</reference>
<evidence type="ECO:0000313" key="4">
    <source>
        <dbReference type="Proteomes" id="UP000001058"/>
    </source>
</evidence>
<protein>
    <submittedName>
        <fullName evidence="2">MTF2030</fullName>
    </submittedName>
</protein>
<proteinExistence type="predicted"/>
<dbReference type="RefSeq" id="XP_002957972.1">
    <property type="nucleotide sequence ID" value="XM_002957926.1"/>
</dbReference>
<accession>D9CJ24</accession>